<feature type="signal peptide" evidence="1">
    <location>
        <begin position="1"/>
        <end position="19"/>
    </location>
</feature>
<organism evidence="2 3">
    <name type="scientific">Neonectria magnoliae</name>
    <dbReference type="NCBI Taxonomy" id="2732573"/>
    <lineage>
        <taxon>Eukaryota</taxon>
        <taxon>Fungi</taxon>
        <taxon>Dikarya</taxon>
        <taxon>Ascomycota</taxon>
        <taxon>Pezizomycotina</taxon>
        <taxon>Sordariomycetes</taxon>
        <taxon>Hypocreomycetidae</taxon>
        <taxon>Hypocreales</taxon>
        <taxon>Nectriaceae</taxon>
        <taxon>Neonectria</taxon>
    </lineage>
</organism>
<keyword evidence="3" id="KW-1185">Reference proteome</keyword>
<proteinExistence type="predicted"/>
<dbReference type="EMBL" id="JAZAVK010000026">
    <property type="protein sequence ID" value="KAK7429713.1"/>
    <property type="molecule type" value="Genomic_DNA"/>
</dbReference>
<evidence type="ECO:0000313" key="2">
    <source>
        <dbReference type="EMBL" id="KAK7429713.1"/>
    </source>
</evidence>
<reference evidence="2 3" key="1">
    <citation type="journal article" date="2025" name="Microbiol. Resour. Announc.">
        <title>Draft genome sequences for Neonectria magnoliae and Neonectria punicea, canker pathogens of Liriodendron tulipifera and Acer saccharum in West Virginia.</title>
        <authorList>
            <person name="Petronek H.M."/>
            <person name="Kasson M.T."/>
            <person name="Metheny A.M."/>
            <person name="Stauder C.M."/>
            <person name="Lovett B."/>
            <person name="Lynch S.C."/>
            <person name="Garnas J.R."/>
            <person name="Kasson L.R."/>
            <person name="Stajich J.E."/>
        </authorList>
    </citation>
    <scope>NUCLEOTIDE SEQUENCE [LARGE SCALE GENOMIC DNA]</scope>
    <source>
        <strain evidence="2 3">NRRL 64651</strain>
    </source>
</reference>
<keyword evidence="1" id="KW-0732">Signal</keyword>
<name>A0ABR1I7Y6_9HYPO</name>
<comment type="caution">
    <text evidence="2">The sequence shown here is derived from an EMBL/GenBank/DDBJ whole genome shotgun (WGS) entry which is preliminary data.</text>
</comment>
<sequence>MLLNTLLINALLAMTSVNAIPNPDWEDANLAARDDDDTLDDRSSSCRGSGWYYRNGRCGCKLNNYIYDSDYGCHYDCHDSDSYWSRGLCRCRRSGYRWDDNSHRCRRH</sequence>
<evidence type="ECO:0000256" key="1">
    <source>
        <dbReference type="SAM" id="SignalP"/>
    </source>
</evidence>
<protein>
    <submittedName>
        <fullName evidence="2">Uncharacterized protein</fullName>
    </submittedName>
</protein>
<accession>A0ABR1I7Y6</accession>
<evidence type="ECO:0000313" key="3">
    <source>
        <dbReference type="Proteomes" id="UP001498421"/>
    </source>
</evidence>
<dbReference type="Proteomes" id="UP001498421">
    <property type="component" value="Unassembled WGS sequence"/>
</dbReference>
<feature type="chain" id="PRO_5045555888" evidence="1">
    <location>
        <begin position="20"/>
        <end position="108"/>
    </location>
</feature>
<gene>
    <name evidence="2" type="ORF">QQZ08_003739</name>
</gene>